<dbReference type="Pfam" id="PF13358">
    <property type="entry name" value="DDE_3"/>
    <property type="match status" value="1"/>
</dbReference>
<evidence type="ECO:0000259" key="1">
    <source>
        <dbReference type="Pfam" id="PF13358"/>
    </source>
</evidence>
<dbReference type="PANTHER" id="PTHR46564:SF1">
    <property type="entry name" value="TRANSPOSASE"/>
    <property type="match status" value="1"/>
</dbReference>
<evidence type="ECO:0000313" key="2">
    <source>
        <dbReference type="EMBL" id="PWK21416.1"/>
    </source>
</evidence>
<dbReference type="PANTHER" id="PTHR46564">
    <property type="entry name" value="TRANSPOSASE"/>
    <property type="match status" value="1"/>
</dbReference>
<comment type="caution">
    <text evidence="2">The sequence shown here is derived from an EMBL/GenBank/DDBJ whole genome shotgun (WGS) entry which is preliminary data.</text>
</comment>
<dbReference type="SUPFAM" id="SSF53098">
    <property type="entry name" value="Ribonuclease H-like"/>
    <property type="match status" value="1"/>
</dbReference>
<dbReference type="InterPro" id="IPR012337">
    <property type="entry name" value="RNaseH-like_sf"/>
</dbReference>
<dbReference type="GO" id="GO:0003676">
    <property type="term" value="F:nucleic acid binding"/>
    <property type="evidence" value="ECO:0007669"/>
    <property type="project" value="InterPro"/>
</dbReference>
<dbReference type="InterPro" id="IPR038717">
    <property type="entry name" value="Tc1-like_DDE_dom"/>
</dbReference>
<organism evidence="2 3">
    <name type="scientific">Arcicella aurantiaca</name>
    <dbReference type="NCBI Taxonomy" id="591202"/>
    <lineage>
        <taxon>Bacteria</taxon>
        <taxon>Pseudomonadati</taxon>
        <taxon>Bacteroidota</taxon>
        <taxon>Cytophagia</taxon>
        <taxon>Cytophagales</taxon>
        <taxon>Flectobacillaceae</taxon>
        <taxon>Arcicella</taxon>
    </lineage>
</organism>
<reference evidence="2 3" key="1">
    <citation type="submission" date="2018-05" db="EMBL/GenBank/DDBJ databases">
        <title>Genomic Encyclopedia of Archaeal and Bacterial Type Strains, Phase II (KMG-II): from individual species to whole genera.</title>
        <authorList>
            <person name="Goeker M."/>
        </authorList>
    </citation>
    <scope>NUCLEOTIDE SEQUENCE [LARGE SCALE GENOMIC DNA]</scope>
    <source>
        <strain evidence="2 3">DSM 22214</strain>
    </source>
</reference>
<dbReference type="InterPro" id="IPR036397">
    <property type="entry name" value="RNaseH_sf"/>
</dbReference>
<name>A0A316DUD6_9BACT</name>
<dbReference type="AlphaFoldDB" id="A0A316DUD6"/>
<feature type="domain" description="Tc1-like transposase DDE" evidence="1">
    <location>
        <begin position="13"/>
        <end position="156"/>
    </location>
</feature>
<dbReference type="Gene3D" id="3.30.420.10">
    <property type="entry name" value="Ribonuclease H-like superfamily/Ribonuclease H"/>
    <property type="match status" value="1"/>
</dbReference>
<sequence length="189" mass="22351">MLITLWLLGYIELYFADESGFTMQPYVPYAWQKKGDTQRIFARNNKKRLNVFGLMTLSGKLTVYHSEQSLDGQFIKNALEDFALKPHEKPYVIVLDNGPIHHAKIVKNEFDKWEKNQMSFFFLPTYSPHLNPIEILWKSCKYRWLNKVNYKSWATLKKAIVLIFKQFGTLYTINFNELIIKNIIKFNSA</sequence>
<accession>A0A316DUD6</accession>
<dbReference type="Proteomes" id="UP000245489">
    <property type="component" value="Unassembled WGS sequence"/>
</dbReference>
<evidence type="ECO:0000313" key="3">
    <source>
        <dbReference type="Proteomes" id="UP000245489"/>
    </source>
</evidence>
<dbReference type="EMBL" id="QGGO01000024">
    <property type="protein sequence ID" value="PWK21416.1"/>
    <property type="molecule type" value="Genomic_DNA"/>
</dbReference>
<dbReference type="NCBIfam" id="NF033545">
    <property type="entry name" value="transpos_IS630"/>
    <property type="match status" value="1"/>
</dbReference>
<gene>
    <name evidence="2" type="ORF">LV89_03709</name>
</gene>
<protein>
    <submittedName>
        <fullName evidence="2">Transposase</fullName>
    </submittedName>
</protein>
<proteinExistence type="predicted"/>
<keyword evidence="3" id="KW-1185">Reference proteome</keyword>
<dbReference type="InterPro" id="IPR047655">
    <property type="entry name" value="Transpos_IS630-like"/>
</dbReference>